<dbReference type="GeneTree" id="ENSGT01130000278670"/>
<dbReference type="PROSITE" id="PS51450">
    <property type="entry name" value="LRR"/>
    <property type="match status" value="1"/>
</dbReference>
<evidence type="ECO:0000256" key="2">
    <source>
        <dbReference type="ARBA" id="ARBA00022737"/>
    </source>
</evidence>
<sequence length="79" mass="8780">KENPTHGCLITEEGCAYLVSALSSNPFHLRELDLSNNNLQDSGLKLLSVGLKSPHCKLETLRYEADQYISSSQVTEERS</sequence>
<dbReference type="SMART" id="SM00368">
    <property type="entry name" value="LRR_RI"/>
    <property type="match status" value="1"/>
</dbReference>
<dbReference type="InterPro" id="IPR001611">
    <property type="entry name" value="Leu-rich_rpt"/>
</dbReference>
<protein>
    <submittedName>
        <fullName evidence="3">Uncharacterized protein</fullName>
    </submittedName>
</protein>
<keyword evidence="4" id="KW-1185">Reference proteome</keyword>
<dbReference type="InterPro" id="IPR032675">
    <property type="entry name" value="LRR_dom_sf"/>
</dbReference>
<reference evidence="3" key="2">
    <citation type="submission" date="2025-09" db="UniProtKB">
        <authorList>
            <consortium name="Ensembl"/>
        </authorList>
    </citation>
    <scope>IDENTIFICATION</scope>
</reference>
<dbReference type="AlphaFoldDB" id="A0A8C4GG27"/>
<dbReference type="InterPro" id="IPR051261">
    <property type="entry name" value="NLR"/>
</dbReference>
<dbReference type="Ensembl" id="ENSDLAT00005006612.2">
    <property type="protein sequence ID" value="ENSDLAP00005006166.2"/>
    <property type="gene ID" value="ENSDLAG00005033502.1"/>
</dbReference>
<dbReference type="PANTHER" id="PTHR24106">
    <property type="entry name" value="NACHT, LRR AND CARD DOMAINS-CONTAINING"/>
    <property type="match status" value="1"/>
</dbReference>
<name>A0A8C4GG27_DICLA</name>
<keyword evidence="1" id="KW-0433">Leucine-rich repeat</keyword>
<evidence type="ECO:0000313" key="3">
    <source>
        <dbReference type="Ensembl" id="ENSDLAP00005006166.2"/>
    </source>
</evidence>
<reference evidence="3" key="1">
    <citation type="submission" date="2025-08" db="UniProtKB">
        <authorList>
            <consortium name="Ensembl"/>
        </authorList>
    </citation>
    <scope>IDENTIFICATION</scope>
</reference>
<dbReference type="SUPFAM" id="SSF52047">
    <property type="entry name" value="RNI-like"/>
    <property type="match status" value="1"/>
</dbReference>
<organism evidence="3 4">
    <name type="scientific">Dicentrarchus labrax</name>
    <name type="common">European seabass</name>
    <name type="synonym">Morone labrax</name>
    <dbReference type="NCBI Taxonomy" id="13489"/>
    <lineage>
        <taxon>Eukaryota</taxon>
        <taxon>Metazoa</taxon>
        <taxon>Chordata</taxon>
        <taxon>Craniata</taxon>
        <taxon>Vertebrata</taxon>
        <taxon>Euteleostomi</taxon>
        <taxon>Actinopterygii</taxon>
        <taxon>Neopterygii</taxon>
        <taxon>Teleostei</taxon>
        <taxon>Neoteleostei</taxon>
        <taxon>Acanthomorphata</taxon>
        <taxon>Eupercaria</taxon>
        <taxon>Moronidae</taxon>
        <taxon>Dicentrarchus</taxon>
    </lineage>
</organism>
<dbReference type="Pfam" id="PF13516">
    <property type="entry name" value="LRR_6"/>
    <property type="match status" value="1"/>
</dbReference>
<dbReference type="Proteomes" id="UP000694389">
    <property type="component" value="Unassembled WGS sequence"/>
</dbReference>
<proteinExistence type="predicted"/>
<evidence type="ECO:0000313" key="4">
    <source>
        <dbReference type="Proteomes" id="UP000694389"/>
    </source>
</evidence>
<evidence type="ECO:0000256" key="1">
    <source>
        <dbReference type="ARBA" id="ARBA00022614"/>
    </source>
</evidence>
<dbReference type="Gene3D" id="3.80.10.10">
    <property type="entry name" value="Ribonuclease Inhibitor"/>
    <property type="match status" value="1"/>
</dbReference>
<keyword evidence="2" id="KW-0677">Repeat</keyword>
<accession>A0A8C4GG27</accession>